<organism evidence="1 2">
    <name type="scientific">Leptospirillum ferriphilum</name>
    <dbReference type="NCBI Taxonomy" id="178606"/>
    <lineage>
        <taxon>Bacteria</taxon>
        <taxon>Pseudomonadati</taxon>
        <taxon>Nitrospirota</taxon>
        <taxon>Nitrospiria</taxon>
        <taxon>Nitrospirales</taxon>
        <taxon>Nitrospiraceae</taxon>
        <taxon>Leptospirillum</taxon>
    </lineage>
</organism>
<evidence type="ECO:0000313" key="1">
    <source>
        <dbReference type="EMBL" id="KGA94384.1"/>
    </source>
</evidence>
<dbReference type="Proteomes" id="UP000029452">
    <property type="component" value="Unassembled WGS sequence"/>
</dbReference>
<name>A0A094X764_9BACT</name>
<dbReference type="AlphaFoldDB" id="A0A094X764"/>
<evidence type="ECO:0000313" key="2">
    <source>
        <dbReference type="Proteomes" id="UP000029452"/>
    </source>
</evidence>
<protein>
    <submittedName>
        <fullName evidence="1">Uncharacterized protein</fullName>
    </submittedName>
</protein>
<proteinExistence type="predicted"/>
<gene>
    <name evidence="1" type="ORF">LptCag_1147</name>
</gene>
<accession>A0A094X764</accession>
<comment type="caution">
    <text evidence="1">The sequence shown here is derived from an EMBL/GenBank/DDBJ whole genome shotgun (WGS) entry which is preliminary data.</text>
</comment>
<sequence>MGFLKNGQLTGLWKEIPGLHSVWMIDPSPRKIAPGKVGVFLEDRTPSPCGVLSTSP</sequence>
<reference evidence="1 2" key="1">
    <citation type="submission" date="2014-06" db="EMBL/GenBank/DDBJ databases">
        <title>Draft genome sequence of iron oxidizing acidophile Leptospirillum ferriphilum DSM14647.</title>
        <authorList>
            <person name="Cardenas J.P."/>
            <person name="Lazcano M."/>
            <person name="Ossandon F.J."/>
            <person name="Corbett M."/>
            <person name="Holmes D.S."/>
            <person name="Watkin E."/>
        </authorList>
    </citation>
    <scope>NUCLEOTIDE SEQUENCE [LARGE SCALE GENOMIC DNA]</scope>
    <source>
        <strain evidence="1 2">DSM 14647</strain>
    </source>
</reference>
<dbReference type="EMBL" id="JPGK01000003">
    <property type="protein sequence ID" value="KGA94384.1"/>
    <property type="molecule type" value="Genomic_DNA"/>
</dbReference>